<dbReference type="PANTHER" id="PTHR16193">
    <property type="entry name" value="TETRATRICOPEPTIDE REPEAT PROTEIN 27"/>
    <property type="match status" value="1"/>
</dbReference>
<name>F4PTV1_CACFS</name>
<evidence type="ECO:0000256" key="2">
    <source>
        <dbReference type="ARBA" id="ARBA00022803"/>
    </source>
</evidence>
<organism evidence="4 5">
    <name type="scientific">Cavenderia fasciculata</name>
    <name type="common">Slime mold</name>
    <name type="synonym">Dictyostelium fasciculatum</name>
    <dbReference type="NCBI Taxonomy" id="261658"/>
    <lineage>
        <taxon>Eukaryota</taxon>
        <taxon>Amoebozoa</taxon>
        <taxon>Evosea</taxon>
        <taxon>Eumycetozoa</taxon>
        <taxon>Dictyostelia</taxon>
        <taxon>Acytosteliales</taxon>
        <taxon>Cavenderiaceae</taxon>
        <taxon>Cavenderia</taxon>
    </lineage>
</organism>
<dbReference type="STRING" id="1054147.F4PTV1"/>
<dbReference type="InterPro" id="IPR011990">
    <property type="entry name" value="TPR-like_helical_dom_sf"/>
</dbReference>
<evidence type="ECO:0000313" key="5">
    <source>
        <dbReference type="Proteomes" id="UP000007797"/>
    </source>
</evidence>
<dbReference type="OrthoDB" id="1936594at2759"/>
<feature type="repeat" description="TPR" evidence="3">
    <location>
        <begin position="618"/>
        <end position="651"/>
    </location>
</feature>
<dbReference type="PROSITE" id="PS50005">
    <property type="entry name" value="TPR"/>
    <property type="match status" value="3"/>
</dbReference>
<dbReference type="KEGG" id="dfa:DFA_00797"/>
<accession>F4PTV1</accession>
<keyword evidence="1" id="KW-0677">Repeat</keyword>
<dbReference type="InterPro" id="IPR044244">
    <property type="entry name" value="TTC27/Emw1"/>
</dbReference>
<feature type="repeat" description="TPR" evidence="3">
    <location>
        <begin position="550"/>
        <end position="583"/>
    </location>
</feature>
<protein>
    <submittedName>
        <fullName evidence="4">Tetratricopeptide repeat domain 27</fullName>
    </submittedName>
</protein>
<feature type="repeat" description="TPR" evidence="3">
    <location>
        <begin position="584"/>
        <end position="617"/>
    </location>
</feature>
<dbReference type="SUPFAM" id="SSF48452">
    <property type="entry name" value="TPR-like"/>
    <property type="match status" value="1"/>
</dbReference>
<evidence type="ECO:0000256" key="3">
    <source>
        <dbReference type="PROSITE-ProRule" id="PRU00339"/>
    </source>
</evidence>
<dbReference type="GeneID" id="14873837"/>
<dbReference type="Gene3D" id="1.25.40.10">
    <property type="entry name" value="Tetratricopeptide repeat domain"/>
    <property type="match status" value="1"/>
</dbReference>
<proteinExistence type="predicted"/>
<dbReference type="RefSeq" id="XP_004358780.1">
    <property type="nucleotide sequence ID" value="XM_004358723.1"/>
</dbReference>
<dbReference type="OMA" id="WNIRLIC"/>
<dbReference type="AlphaFoldDB" id="F4PTV1"/>
<dbReference type="Pfam" id="PF13176">
    <property type="entry name" value="TPR_7"/>
    <property type="match status" value="1"/>
</dbReference>
<keyword evidence="2 3" id="KW-0802">TPR repeat</keyword>
<gene>
    <name evidence="4" type="primary">ttc27</name>
    <name evidence="4" type="ORF">DFA_00797</name>
</gene>
<reference evidence="5" key="1">
    <citation type="journal article" date="2011" name="Genome Res.">
        <title>Phylogeny-wide analysis of social amoeba genomes highlights ancient origins for complex intercellular communication.</title>
        <authorList>
            <person name="Heidel A.J."/>
            <person name="Lawal H.M."/>
            <person name="Felder M."/>
            <person name="Schilde C."/>
            <person name="Helps N.R."/>
            <person name="Tunggal B."/>
            <person name="Rivero F."/>
            <person name="John U."/>
            <person name="Schleicher M."/>
            <person name="Eichinger L."/>
            <person name="Platzer M."/>
            <person name="Noegel A.A."/>
            <person name="Schaap P."/>
            <person name="Gloeckner G."/>
        </authorList>
    </citation>
    <scope>NUCLEOTIDE SEQUENCE [LARGE SCALE GENOMIC DNA]</scope>
    <source>
        <strain evidence="5">SH3</strain>
    </source>
</reference>
<dbReference type="PANTHER" id="PTHR16193:SF0">
    <property type="entry name" value="TETRATRICOPEPTIDE REPEAT PROTEIN 27"/>
    <property type="match status" value="1"/>
</dbReference>
<dbReference type="Pfam" id="PF13432">
    <property type="entry name" value="TPR_16"/>
    <property type="match status" value="1"/>
</dbReference>
<evidence type="ECO:0000313" key="4">
    <source>
        <dbReference type="EMBL" id="EGG20930.1"/>
    </source>
</evidence>
<dbReference type="InterPro" id="IPR019734">
    <property type="entry name" value="TPR_rpt"/>
</dbReference>
<evidence type="ECO:0000256" key="1">
    <source>
        <dbReference type="ARBA" id="ARBA00022737"/>
    </source>
</evidence>
<dbReference type="EMBL" id="GL883010">
    <property type="protein sequence ID" value="EGG20930.1"/>
    <property type="molecule type" value="Genomic_DNA"/>
</dbReference>
<sequence>MVAYNIEDVDQWVIDNNIDKIDELYNKYCKDQSSDDLQDIDLKNDIIRMAHRILHADLYKSITSSPFIKSLIGLEEFQSNPNLTAEGKNNNNHSFESKIDNLTLDGHPLAVLLTGVTLLNLFVQINWTGPTVSIKSGLDLDNRLFKAVKSILEVDGEPVYTKVKHPFLLVLARICLVEQYSYLADVRSACWWSSRCMMIHQRSLSNPTPTIKTLVNERFQFVSRSFANVADNEKNQNVIDMAVQAKLEQSLCYHYYRQLNKTKDSLAEACDISGLSVSLTGALGRRTRYQTFDTAQLILDIKSARERTEQDNDKMQVDQKEKDSSAGVFDENHKFQGEVTNDDITLLSRPKLKDAEHDMRSLRTIDQAILNTLCLNIKNQNPNIGLTTEEMMPYMHKVLQRSNNWMVHSQGLLIKSRLETISSKTVERAALQVQALVDQYDDPTSTAAERLRYIYATDYPSRWDLEKEVGERFVSIGAAATAFDIFERLEMWSDAIRCLTFMGKHARSEELILQRLEIEPTPELWCVLADVRDQPEHYITAWELSKRRYSRAQRSLGHYYIRKEKWDEAIDAYTLALAINPLFPGSWFSLGCASMRVEKWDVSVNAFSRTIALEPEEGEAYGNLASIYMRQGKLDKAFAALQEGIKHRRENWKMWENYLHVCMGLKDYQNACLATLSIFDLAEKRINLHIVQTIANFVIEDSVDRSGFNGRRFESVVTDMCDKLTAKLTNSPDLWALCSDYHFRLGHLDRAIDLQQRACRTAESEQWENSKDSFERVVKHQQVLVNLYLKQDPIVSENIYSSTLKIKSLLKKVEFTYSNTEPFKLLLELQSILENHK</sequence>
<dbReference type="SMART" id="SM00028">
    <property type="entry name" value="TPR"/>
    <property type="match status" value="4"/>
</dbReference>
<keyword evidence="5" id="KW-1185">Reference proteome</keyword>
<dbReference type="Proteomes" id="UP000007797">
    <property type="component" value="Unassembled WGS sequence"/>
</dbReference>